<accession>A0A392S3Z6</accession>
<dbReference type="AlphaFoldDB" id="A0A392S3Z6"/>
<evidence type="ECO:0000313" key="3">
    <source>
        <dbReference type="Proteomes" id="UP000265520"/>
    </source>
</evidence>
<organism evidence="2 3">
    <name type="scientific">Trifolium medium</name>
    <dbReference type="NCBI Taxonomy" id="97028"/>
    <lineage>
        <taxon>Eukaryota</taxon>
        <taxon>Viridiplantae</taxon>
        <taxon>Streptophyta</taxon>
        <taxon>Embryophyta</taxon>
        <taxon>Tracheophyta</taxon>
        <taxon>Spermatophyta</taxon>
        <taxon>Magnoliopsida</taxon>
        <taxon>eudicotyledons</taxon>
        <taxon>Gunneridae</taxon>
        <taxon>Pentapetalae</taxon>
        <taxon>rosids</taxon>
        <taxon>fabids</taxon>
        <taxon>Fabales</taxon>
        <taxon>Fabaceae</taxon>
        <taxon>Papilionoideae</taxon>
        <taxon>50 kb inversion clade</taxon>
        <taxon>NPAAA clade</taxon>
        <taxon>Hologalegina</taxon>
        <taxon>IRL clade</taxon>
        <taxon>Trifolieae</taxon>
        <taxon>Trifolium</taxon>
    </lineage>
</organism>
<reference evidence="2 3" key="1">
    <citation type="journal article" date="2018" name="Front. Plant Sci.">
        <title>Red Clover (Trifolium pratense) and Zigzag Clover (T. medium) - A Picture of Genomic Similarities and Differences.</title>
        <authorList>
            <person name="Dluhosova J."/>
            <person name="Istvanek J."/>
            <person name="Nedelnik J."/>
            <person name="Repkova J."/>
        </authorList>
    </citation>
    <scope>NUCLEOTIDE SEQUENCE [LARGE SCALE GENOMIC DNA]</scope>
    <source>
        <strain evidence="3">cv. 10/8</strain>
        <tissue evidence="2">Leaf</tissue>
    </source>
</reference>
<feature type="region of interest" description="Disordered" evidence="1">
    <location>
        <begin position="1"/>
        <end position="40"/>
    </location>
</feature>
<evidence type="ECO:0000313" key="2">
    <source>
        <dbReference type="EMBL" id="MCI43568.1"/>
    </source>
</evidence>
<evidence type="ECO:0000256" key="1">
    <source>
        <dbReference type="SAM" id="MobiDB-lite"/>
    </source>
</evidence>
<name>A0A392S3Z6_9FABA</name>
<dbReference type="Proteomes" id="UP000265520">
    <property type="component" value="Unassembled WGS sequence"/>
</dbReference>
<keyword evidence="3" id="KW-1185">Reference proteome</keyword>
<sequence length="87" mass="9756">RRNPKPKYPKQDNSARGAATPCARRRNQKKNNIPATKLRAAPITPARGVAARRKTPKHHTTLRAAQHRLRVAQMPEAAEKSNFKAKT</sequence>
<comment type="caution">
    <text evidence="2">The sequence shown here is derived from an EMBL/GenBank/DDBJ whole genome shotgun (WGS) entry which is preliminary data.</text>
</comment>
<feature type="non-terminal residue" evidence="2">
    <location>
        <position position="1"/>
    </location>
</feature>
<protein>
    <submittedName>
        <fullName evidence="2">Uncharacterized protein</fullName>
    </submittedName>
</protein>
<dbReference type="EMBL" id="LXQA010319187">
    <property type="protein sequence ID" value="MCI43568.1"/>
    <property type="molecule type" value="Genomic_DNA"/>
</dbReference>
<proteinExistence type="predicted"/>